<dbReference type="Proteomes" id="UP001057402">
    <property type="component" value="Chromosome 10"/>
</dbReference>
<organism evidence="1 2">
    <name type="scientific">Melastoma candidum</name>
    <dbReference type="NCBI Taxonomy" id="119954"/>
    <lineage>
        <taxon>Eukaryota</taxon>
        <taxon>Viridiplantae</taxon>
        <taxon>Streptophyta</taxon>
        <taxon>Embryophyta</taxon>
        <taxon>Tracheophyta</taxon>
        <taxon>Spermatophyta</taxon>
        <taxon>Magnoliopsida</taxon>
        <taxon>eudicotyledons</taxon>
        <taxon>Gunneridae</taxon>
        <taxon>Pentapetalae</taxon>
        <taxon>rosids</taxon>
        <taxon>malvids</taxon>
        <taxon>Myrtales</taxon>
        <taxon>Melastomataceae</taxon>
        <taxon>Melastomatoideae</taxon>
        <taxon>Melastomateae</taxon>
        <taxon>Melastoma</taxon>
    </lineage>
</organism>
<comment type="caution">
    <text evidence="1">The sequence shown here is derived from an EMBL/GenBank/DDBJ whole genome shotgun (WGS) entry which is preliminary data.</text>
</comment>
<sequence>MGGHMRSHFAKLLLPTKSTPSTLPFLNDPDLPSRHAIHPEPGSGSRGTDDNNAGRESLGEVVESPAESGQGSLVSDITFSDEEGAKCLMMLSRDAWPNTGSEAGESDDETIGRVREQARSKGRFECETCKKVFGSYQALGGHRAGHKKVKLHRKNRGGENYYWSAAGNEKVYKCPYCGKVFESGQALGGHKKVHVQQISDNSPDPNCSAGAASSKKGRVSTIDLNELPDT</sequence>
<name>A0ACB9M9I2_9MYRT</name>
<evidence type="ECO:0000313" key="1">
    <source>
        <dbReference type="EMBL" id="KAI4320074.1"/>
    </source>
</evidence>
<gene>
    <name evidence="1" type="ORF">MLD38_033592</name>
</gene>
<evidence type="ECO:0000313" key="2">
    <source>
        <dbReference type="Proteomes" id="UP001057402"/>
    </source>
</evidence>
<protein>
    <submittedName>
        <fullName evidence="1">Uncharacterized protein</fullName>
    </submittedName>
</protein>
<accession>A0ACB9M9I2</accession>
<proteinExistence type="predicted"/>
<dbReference type="EMBL" id="CM042889">
    <property type="protein sequence ID" value="KAI4320074.1"/>
    <property type="molecule type" value="Genomic_DNA"/>
</dbReference>
<keyword evidence="2" id="KW-1185">Reference proteome</keyword>
<reference evidence="2" key="1">
    <citation type="journal article" date="2023" name="Front. Plant Sci.">
        <title>Chromosomal-level genome assembly of Melastoma candidum provides insights into trichome evolution.</title>
        <authorList>
            <person name="Zhong Y."/>
            <person name="Wu W."/>
            <person name="Sun C."/>
            <person name="Zou P."/>
            <person name="Liu Y."/>
            <person name="Dai S."/>
            <person name="Zhou R."/>
        </authorList>
    </citation>
    <scope>NUCLEOTIDE SEQUENCE [LARGE SCALE GENOMIC DNA]</scope>
</reference>